<evidence type="ECO:0000313" key="2">
    <source>
        <dbReference type="EMBL" id="SJZ97512.1"/>
    </source>
</evidence>
<protein>
    <submittedName>
        <fullName evidence="2">GSCFA family protein</fullName>
    </submittedName>
</protein>
<reference evidence="2 3" key="1">
    <citation type="submission" date="2017-02" db="EMBL/GenBank/DDBJ databases">
        <authorList>
            <person name="Peterson S.W."/>
        </authorList>
    </citation>
    <scope>NUCLEOTIDE SEQUENCE [LARGE SCALE GENOMIC DNA]</scope>
    <source>
        <strain evidence="2 3">ATCC 43854</strain>
    </source>
</reference>
<dbReference type="EMBL" id="FUWU01000041">
    <property type="protein sequence ID" value="SJZ97512.1"/>
    <property type="molecule type" value="Genomic_DNA"/>
</dbReference>
<name>A0A1T4Q156_9BACT</name>
<organism evidence="2 3">
    <name type="scientific">Fibrobacter intestinalis</name>
    <dbReference type="NCBI Taxonomy" id="28122"/>
    <lineage>
        <taxon>Bacteria</taxon>
        <taxon>Pseudomonadati</taxon>
        <taxon>Fibrobacterota</taxon>
        <taxon>Fibrobacteria</taxon>
        <taxon>Fibrobacterales</taxon>
        <taxon>Fibrobacteraceae</taxon>
        <taxon>Fibrobacter</taxon>
    </lineage>
</organism>
<evidence type="ECO:0000259" key="1">
    <source>
        <dbReference type="Pfam" id="PF08885"/>
    </source>
</evidence>
<proteinExistence type="predicted"/>
<feature type="domain" description="GSCFA" evidence="1">
    <location>
        <begin position="22"/>
        <end position="263"/>
    </location>
</feature>
<dbReference type="InterPro" id="IPR014982">
    <property type="entry name" value="GSCFA"/>
</dbReference>
<dbReference type="AlphaFoldDB" id="A0A1T4Q156"/>
<sequence length="336" mass="38638">MNLYTTIEIPPSPIHLDWTKNLLFVGSCFAENISKRFAERKFPSMANPFGVLYNPLSIERLMENAASGKIYTEEDVFFDGELWHCWDAHSSFSRKNKKECLENLNAALDTFRKHLPKIDIAFITLGSAFVYFLKDTDKNYPANTVVSNCHKASAETFVRKRISVEQAILSLKNIAAILRSQNPKIQIVCTVSPLRHFKDGAPENSVSKATLLLAVHEFVRNHSDFAEYFPAYEIVMDELRDYRFYAQDMIHLSEVAEDYIFERITESHIAKDFAEKLRRVEKFLKAASHQIQDETSPKTKEFAQKHLTIAKELVDSIPGLNLELEMEFFKKLLGSK</sequence>
<dbReference type="Proteomes" id="UP000190449">
    <property type="component" value="Unassembled WGS sequence"/>
</dbReference>
<gene>
    <name evidence="2" type="ORF">SAMN02745108_02127</name>
</gene>
<dbReference type="STRING" id="28122.SAMN02745108_02127"/>
<dbReference type="Pfam" id="PF08885">
    <property type="entry name" value="GSCFA"/>
    <property type="match status" value="1"/>
</dbReference>
<accession>A0A1T4Q156</accession>
<evidence type="ECO:0000313" key="3">
    <source>
        <dbReference type="Proteomes" id="UP000190449"/>
    </source>
</evidence>
<dbReference type="RefSeq" id="WP_078776902.1">
    <property type="nucleotide sequence ID" value="NZ_FUWU01000041.1"/>
</dbReference>